<organism evidence="1 2">
    <name type="scientific">Chondrus crispus</name>
    <name type="common">Carrageen Irish moss</name>
    <name type="synonym">Polymorpha crispa</name>
    <dbReference type="NCBI Taxonomy" id="2769"/>
    <lineage>
        <taxon>Eukaryota</taxon>
        <taxon>Rhodophyta</taxon>
        <taxon>Florideophyceae</taxon>
        <taxon>Rhodymeniophycidae</taxon>
        <taxon>Gigartinales</taxon>
        <taxon>Gigartinaceae</taxon>
        <taxon>Chondrus</taxon>
    </lineage>
</organism>
<dbReference type="EMBL" id="HG002094">
    <property type="protein sequence ID" value="CDF39936.1"/>
    <property type="molecule type" value="Genomic_DNA"/>
</dbReference>
<dbReference type="Proteomes" id="UP000012073">
    <property type="component" value="Unassembled WGS sequence"/>
</dbReference>
<reference evidence="2" key="1">
    <citation type="journal article" date="2013" name="Proc. Natl. Acad. Sci. U.S.A.">
        <title>Genome structure and metabolic features in the red seaweed Chondrus crispus shed light on evolution of the Archaeplastida.</title>
        <authorList>
            <person name="Collen J."/>
            <person name="Porcel B."/>
            <person name="Carre W."/>
            <person name="Ball S.G."/>
            <person name="Chaparro C."/>
            <person name="Tonon T."/>
            <person name="Barbeyron T."/>
            <person name="Michel G."/>
            <person name="Noel B."/>
            <person name="Valentin K."/>
            <person name="Elias M."/>
            <person name="Artiguenave F."/>
            <person name="Arun A."/>
            <person name="Aury J.M."/>
            <person name="Barbosa-Neto J.F."/>
            <person name="Bothwell J.H."/>
            <person name="Bouget F.Y."/>
            <person name="Brillet L."/>
            <person name="Cabello-Hurtado F."/>
            <person name="Capella-Gutierrez S."/>
            <person name="Charrier B."/>
            <person name="Cladiere L."/>
            <person name="Cock J.M."/>
            <person name="Coelho S.M."/>
            <person name="Colleoni C."/>
            <person name="Czjzek M."/>
            <person name="Da Silva C."/>
            <person name="Delage L."/>
            <person name="Denoeud F."/>
            <person name="Deschamps P."/>
            <person name="Dittami S.M."/>
            <person name="Gabaldon T."/>
            <person name="Gachon C.M."/>
            <person name="Groisillier A."/>
            <person name="Herve C."/>
            <person name="Jabbari K."/>
            <person name="Katinka M."/>
            <person name="Kloareg B."/>
            <person name="Kowalczyk N."/>
            <person name="Labadie K."/>
            <person name="Leblanc C."/>
            <person name="Lopez P.J."/>
            <person name="McLachlan D.H."/>
            <person name="Meslet-Cladiere L."/>
            <person name="Moustafa A."/>
            <person name="Nehr Z."/>
            <person name="Nyvall Collen P."/>
            <person name="Panaud O."/>
            <person name="Partensky F."/>
            <person name="Poulain J."/>
            <person name="Rensing S.A."/>
            <person name="Rousvoal S."/>
            <person name="Samson G."/>
            <person name="Symeonidi A."/>
            <person name="Weissenbach J."/>
            <person name="Zambounis A."/>
            <person name="Wincker P."/>
            <person name="Boyen C."/>
        </authorList>
    </citation>
    <scope>NUCLEOTIDE SEQUENCE [LARGE SCALE GENOMIC DNA]</scope>
    <source>
        <strain evidence="2">cv. Stackhouse</strain>
    </source>
</reference>
<name>R7QR34_CHOCR</name>
<dbReference type="RefSeq" id="XP_005710230.1">
    <property type="nucleotide sequence ID" value="XM_005710173.1"/>
</dbReference>
<dbReference type="Gramene" id="CDF39936">
    <property type="protein sequence ID" value="CDF39936"/>
    <property type="gene ID" value="CHC_T00006896001"/>
</dbReference>
<protein>
    <submittedName>
        <fullName evidence="1">Uncharacterized protein</fullName>
    </submittedName>
</protein>
<gene>
    <name evidence="1" type="ORF">CHC_T00006896001</name>
</gene>
<keyword evidence="2" id="KW-1185">Reference proteome</keyword>
<dbReference type="AlphaFoldDB" id="R7QR34"/>
<proteinExistence type="predicted"/>
<dbReference type="KEGG" id="ccp:CHC_T00006896001"/>
<accession>R7QR34</accession>
<evidence type="ECO:0000313" key="2">
    <source>
        <dbReference type="Proteomes" id="UP000012073"/>
    </source>
</evidence>
<evidence type="ECO:0000313" key="1">
    <source>
        <dbReference type="EMBL" id="CDF39936.1"/>
    </source>
</evidence>
<sequence>MREHWASAWQESRHSPVRPRMLDCDCGFVSGYENMRTWPPRRGVNKRTRKGRPWDIIWICFGRI</sequence>
<dbReference type="GeneID" id="17317945"/>